<gene>
    <name evidence="1" type="ORF">METZ01_LOCUS44679</name>
</gene>
<dbReference type="EMBL" id="UINC01002008">
    <property type="protein sequence ID" value="SUZ91825.1"/>
    <property type="molecule type" value="Genomic_DNA"/>
</dbReference>
<protein>
    <submittedName>
        <fullName evidence="1">Uncharacterized protein</fullName>
    </submittedName>
</protein>
<proteinExistence type="predicted"/>
<dbReference type="AlphaFoldDB" id="A0A381RJ29"/>
<reference evidence="1" key="1">
    <citation type="submission" date="2018-05" db="EMBL/GenBank/DDBJ databases">
        <authorList>
            <person name="Lanie J.A."/>
            <person name="Ng W.-L."/>
            <person name="Kazmierczak K.M."/>
            <person name="Andrzejewski T.M."/>
            <person name="Davidsen T.M."/>
            <person name="Wayne K.J."/>
            <person name="Tettelin H."/>
            <person name="Glass J.I."/>
            <person name="Rusch D."/>
            <person name="Podicherti R."/>
            <person name="Tsui H.-C.T."/>
            <person name="Winkler M.E."/>
        </authorList>
    </citation>
    <scope>NUCLEOTIDE SEQUENCE</scope>
</reference>
<evidence type="ECO:0000313" key="1">
    <source>
        <dbReference type="EMBL" id="SUZ91825.1"/>
    </source>
</evidence>
<accession>A0A381RJ29</accession>
<organism evidence="1">
    <name type="scientific">marine metagenome</name>
    <dbReference type="NCBI Taxonomy" id="408172"/>
    <lineage>
        <taxon>unclassified sequences</taxon>
        <taxon>metagenomes</taxon>
        <taxon>ecological metagenomes</taxon>
    </lineage>
</organism>
<name>A0A381RJ29_9ZZZZ</name>
<sequence length="44" mass="5324">MIKNTAYDLYLPICLRLKTPQSFKRFYHYNKKAELSNSALRYSH</sequence>